<dbReference type="InterPro" id="IPR021830">
    <property type="entry name" value="DUF3422"/>
</dbReference>
<keyword evidence="4" id="KW-1185">Reference proteome</keyword>
<feature type="compositionally biased region" description="Basic and acidic residues" evidence="1">
    <location>
        <begin position="36"/>
        <end position="50"/>
    </location>
</feature>
<name>A0ABR9IZV3_RHIVS</name>
<proteinExistence type="predicted"/>
<keyword evidence="2" id="KW-0812">Transmembrane</keyword>
<evidence type="ECO:0000313" key="4">
    <source>
        <dbReference type="Proteomes" id="UP000620262"/>
    </source>
</evidence>
<accession>A0ABR9IZV3</accession>
<organism evidence="3 4">
    <name type="scientific">Rhizobium viscosum</name>
    <name type="common">Arthrobacter viscosus</name>
    <dbReference type="NCBI Taxonomy" id="1673"/>
    <lineage>
        <taxon>Bacteria</taxon>
        <taxon>Pseudomonadati</taxon>
        <taxon>Pseudomonadota</taxon>
        <taxon>Alphaproteobacteria</taxon>
        <taxon>Hyphomicrobiales</taxon>
        <taxon>Rhizobiaceae</taxon>
        <taxon>Rhizobium/Agrobacterium group</taxon>
        <taxon>Rhizobium</taxon>
    </lineage>
</organism>
<feature type="transmembrane region" description="Helical" evidence="2">
    <location>
        <begin position="162"/>
        <end position="183"/>
    </location>
</feature>
<dbReference type="Pfam" id="PF11902">
    <property type="entry name" value="DUF3422"/>
    <property type="match status" value="1"/>
</dbReference>
<protein>
    <submittedName>
        <fullName evidence="3">Membrane-anchored protein</fullName>
    </submittedName>
</protein>
<feature type="compositionally biased region" description="Polar residues" evidence="1">
    <location>
        <begin position="22"/>
        <end position="35"/>
    </location>
</feature>
<sequence length="222" mass="24510">MSSGSKPSRRLRTRPLPAGASAGSTECPVQSGGSSHTKDRTQKAARRDLESISPDHFGGSRNTQSFRCQCRLCKIVEERIGELRESHVPGFQRFGVFVARRFRPAVRTCEATAPRLEQLSHATMHLIDLLQTRIQVEIEYQNAIQIHVMADRAATQVKIQRAVEGFSIVAISYYLLSLFKVAFETVDHAGYHISPLVILVPFVIAAVVIAVLGVKHALSAHV</sequence>
<gene>
    <name evidence="3" type="ORF">H4W29_006004</name>
</gene>
<evidence type="ECO:0000256" key="2">
    <source>
        <dbReference type="SAM" id="Phobius"/>
    </source>
</evidence>
<keyword evidence="2" id="KW-0472">Membrane</keyword>
<dbReference type="EMBL" id="JADBEC010000002">
    <property type="protein sequence ID" value="MBE1508759.1"/>
    <property type="molecule type" value="Genomic_DNA"/>
</dbReference>
<feature type="transmembrane region" description="Helical" evidence="2">
    <location>
        <begin position="189"/>
        <end position="214"/>
    </location>
</feature>
<comment type="caution">
    <text evidence="3">The sequence shown here is derived from an EMBL/GenBank/DDBJ whole genome shotgun (WGS) entry which is preliminary data.</text>
</comment>
<dbReference type="Proteomes" id="UP000620262">
    <property type="component" value="Unassembled WGS sequence"/>
</dbReference>
<evidence type="ECO:0000256" key="1">
    <source>
        <dbReference type="SAM" id="MobiDB-lite"/>
    </source>
</evidence>
<keyword evidence="2" id="KW-1133">Transmembrane helix</keyword>
<feature type="region of interest" description="Disordered" evidence="1">
    <location>
        <begin position="1"/>
        <end position="58"/>
    </location>
</feature>
<evidence type="ECO:0000313" key="3">
    <source>
        <dbReference type="EMBL" id="MBE1508759.1"/>
    </source>
</evidence>
<reference evidence="3 4" key="1">
    <citation type="submission" date="2020-10" db="EMBL/GenBank/DDBJ databases">
        <title>Sequencing the genomes of 1000 actinobacteria strains.</title>
        <authorList>
            <person name="Klenk H.-P."/>
        </authorList>
    </citation>
    <scope>NUCLEOTIDE SEQUENCE [LARGE SCALE GENOMIC DNA]</scope>
    <source>
        <strain evidence="3 4">DSM 7307</strain>
    </source>
</reference>